<feature type="transmembrane region" description="Helical" evidence="7">
    <location>
        <begin position="274"/>
        <end position="296"/>
    </location>
</feature>
<evidence type="ECO:0000313" key="8">
    <source>
        <dbReference type="EMBL" id="HHK68925.1"/>
    </source>
</evidence>
<dbReference type="PANTHER" id="PTHR43044:SF2">
    <property type="entry name" value="POLYSULPHIDE REDUCTASE NRFD"/>
    <property type="match status" value="1"/>
</dbReference>
<keyword evidence="3" id="KW-1003">Cell membrane</keyword>
<evidence type="ECO:0000256" key="4">
    <source>
        <dbReference type="ARBA" id="ARBA00022692"/>
    </source>
</evidence>
<evidence type="ECO:0000256" key="7">
    <source>
        <dbReference type="SAM" id="Phobius"/>
    </source>
</evidence>
<dbReference type="AlphaFoldDB" id="A0A7C5L860"/>
<dbReference type="Gene3D" id="1.20.1630.10">
    <property type="entry name" value="Formate dehydrogenase/DMSO reductase domain"/>
    <property type="match status" value="1"/>
</dbReference>
<comment type="subcellular location">
    <subcellularLocation>
        <location evidence="1">Cell membrane</location>
        <topology evidence="1">Multi-pass membrane protein</topology>
    </subcellularLocation>
</comment>
<feature type="transmembrane region" description="Helical" evidence="7">
    <location>
        <begin position="137"/>
        <end position="161"/>
    </location>
</feature>
<feature type="transmembrane region" description="Helical" evidence="7">
    <location>
        <begin position="345"/>
        <end position="368"/>
    </location>
</feature>
<feature type="transmembrane region" description="Helical" evidence="7">
    <location>
        <begin position="18"/>
        <end position="37"/>
    </location>
</feature>
<sequence>MASEVEKYYRPGSFSRPAYATLGVLLVIIGLAIYAWLQQLTQGLGVTGLNRPVAWGIYMANFVFFISISMSGTFISSIMRLLNFEWGKPVTRIAEVITVGSLVIAALNILFDVGQLFRALTYIPLFGRVQSPVAWDVIVLLFYLLTGLGYLHVALIPDVAVMSENESRFQRLYKLLRYDWKGGKDQLHLLESGLKILALVTVPIAVMMHTVTGWIFGGMKAVPTWNDAMMGPYFIIGALLSGLSLVIIVSAIVRWRFGLSGVMPDKTFVNLGNMLLVFLLGYLYFFLAETFTIRYAAASEDFMVSEFSWTGPYSPLTWYVLASLVLASVVLLIPRLKTFKTVVAMAAVTLPAMWVKRVLIVLPGLMNYMRLPTVQSAIPQYTPTYVELLLTAGSFAGLALILLLFAKLFPVLPVWEVFGMQKTKTEPGSSISLRAVLTGWMSGISVSSAYVFAWAVSTIVFAGESSATAYSVKLTPTTVQVMTIPSLATTAMFNLLIMVALAGVLAILFVRKQR</sequence>
<dbReference type="InterPro" id="IPR005614">
    <property type="entry name" value="NrfD-like"/>
</dbReference>
<organism evidence="8">
    <name type="scientific">Caldiarchaeum subterraneum</name>
    <dbReference type="NCBI Taxonomy" id="311458"/>
    <lineage>
        <taxon>Archaea</taxon>
        <taxon>Nitrososphaerota</taxon>
        <taxon>Candidatus Caldarchaeales</taxon>
        <taxon>Candidatus Caldarchaeaceae</taxon>
        <taxon>Candidatus Caldarchaeum</taxon>
    </lineage>
</organism>
<feature type="transmembrane region" description="Helical" evidence="7">
    <location>
        <begin position="57"/>
        <end position="82"/>
    </location>
</feature>
<dbReference type="EMBL" id="DRWN01000061">
    <property type="protein sequence ID" value="HHK68925.1"/>
    <property type="molecule type" value="Genomic_DNA"/>
</dbReference>
<proteinExistence type="inferred from homology"/>
<dbReference type="GO" id="GO:0005886">
    <property type="term" value="C:plasma membrane"/>
    <property type="evidence" value="ECO:0007669"/>
    <property type="project" value="UniProtKB-SubCell"/>
</dbReference>
<keyword evidence="4 7" id="KW-0812">Transmembrane</keyword>
<comment type="similarity">
    <text evidence="2">Belongs to the NrfD family.</text>
</comment>
<name>A0A7C5L860_CALS0</name>
<feature type="transmembrane region" description="Helical" evidence="7">
    <location>
        <begin position="482"/>
        <end position="510"/>
    </location>
</feature>
<evidence type="ECO:0000256" key="5">
    <source>
        <dbReference type="ARBA" id="ARBA00022989"/>
    </source>
</evidence>
<keyword evidence="6 7" id="KW-0472">Membrane</keyword>
<feature type="transmembrane region" description="Helical" evidence="7">
    <location>
        <begin position="94"/>
        <end position="117"/>
    </location>
</feature>
<evidence type="ECO:0000256" key="1">
    <source>
        <dbReference type="ARBA" id="ARBA00004651"/>
    </source>
</evidence>
<dbReference type="Pfam" id="PF03916">
    <property type="entry name" value="NrfD"/>
    <property type="match status" value="1"/>
</dbReference>
<protein>
    <recommendedName>
        <fullName evidence="9">Polysulfide reductase</fullName>
    </recommendedName>
</protein>
<comment type="caution">
    <text evidence="8">The sequence shown here is derived from an EMBL/GenBank/DDBJ whole genome shotgun (WGS) entry which is preliminary data.</text>
</comment>
<accession>A0A7C5L860</accession>
<evidence type="ECO:0008006" key="9">
    <source>
        <dbReference type="Google" id="ProtNLM"/>
    </source>
</evidence>
<feature type="transmembrane region" description="Helical" evidence="7">
    <location>
        <begin position="388"/>
        <end position="415"/>
    </location>
</feature>
<evidence type="ECO:0000256" key="2">
    <source>
        <dbReference type="ARBA" id="ARBA00008929"/>
    </source>
</evidence>
<gene>
    <name evidence="8" type="ORF">ENM11_07230</name>
</gene>
<keyword evidence="5 7" id="KW-1133">Transmembrane helix</keyword>
<evidence type="ECO:0000256" key="6">
    <source>
        <dbReference type="ARBA" id="ARBA00023136"/>
    </source>
</evidence>
<feature type="transmembrane region" description="Helical" evidence="7">
    <location>
        <begin position="436"/>
        <end position="462"/>
    </location>
</feature>
<dbReference type="PANTHER" id="PTHR43044">
    <property type="match status" value="1"/>
</dbReference>
<reference evidence="8" key="1">
    <citation type="journal article" date="2020" name="mSystems">
        <title>Genome- and Community-Level Interaction Insights into Carbon Utilization and Element Cycling Functions of Hydrothermarchaeota in Hydrothermal Sediment.</title>
        <authorList>
            <person name="Zhou Z."/>
            <person name="Liu Y."/>
            <person name="Xu W."/>
            <person name="Pan J."/>
            <person name="Luo Z.H."/>
            <person name="Li M."/>
        </authorList>
    </citation>
    <scope>NUCLEOTIDE SEQUENCE [LARGE SCALE GENOMIC DNA]</scope>
    <source>
        <strain evidence="8">SpSt-1056</strain>
    </source>
</reference>
<evidence type="ECO:0000256" key="3">
    <source>
        <dbReference type="ARBA" id="ARBA00022475"/>
    </source>
</evidence>
<feature type="transmembrane region" description="Helical" evidence="7">
    <location>
        <begin position="196"/>
        <end position="217"/>
    </location>
</feature>
<feature type="transmembrane region" description="Helical" evidence="7">
    <location>
        <begin position="229"/>
        <end position="253"/>
    </location>
</feature>
<feature type="transmembrane region" description="Helical" evidence="7">
    <location>
        <begin position="316"/>
        <end position="333"/>
    </location>
</feature>